<keyword evidence="4" id="KW-0702">S-nitrosylation</keyword>
<sequence>MNLLQSCAQVVWHAGMGNLSQEEATEGLKKLLIHHDRDDQLNKELETKIEKLISELLGTTPHDCYPVGRILDGFQRFKTTKFVMYPELFRELAERQTPKFMVFACCDSRVSPPNILDFQPGEAFMFRNIANLVPAFNQLRYSGVGAAIEYAVVHLNVENILVIGHSRCGGIESLMSLPEDGSTAKRSDFIDDWVQIGLPAKAKVKAEFGHLPPDEQKRKCEMEAVNLSLTNLQTYPYVRERMAKNALALRGGYYDFVKGCFKLWEVKSIITPPIGMGNLSQEEATEGLKKLLIHHDRDEQLNKELETKIEKLISELLGTTPHDCHPVGRILDGFQRFKTTKFEMYPELFRELAERQTPKFMVFACCDSRVSPSIILDFQPGEAFIFRNIANLVPPFNQLRYSGVGAAIEYAVVHLNVNLHSS</sequence>
<proteinExistence type="inferred from homology"/>
<dbReference type="EMBL" id="JADGMS010000015">
    <property type="protein sequence ID" value="KAF9667860.1"/>
    <property type="molecule type" value="Genomic_DNA"/>
</dbReference>
<evidence type="ECO:0000256" key="2">
    <source>
        <dbReference type="ARBA" id="ARBA00006217"/>
    </source>
</evidence>
<dbReference type="InterPro" id="IPR001765">
    <property type="entry name" value="Carbonic_anhydrase"/>
</dbReference>
<keyword evidence="10" id="KW-1185">Reference proteome</keyword>
<dbReference type="Pfam" id="PF00484">
    <property type="entry name" value="Pro_CA"/>
    <property type="match status" value="2"/>
</dbReference>
<evidence type="ECO:0000256" key="1">
    <source>
        <dbReference type="ARBA" id="ARBA00002904"/>
    </source>
</evidence>
<dbReference type="SUPFAM" id="SSF53056">
    <property type="entry name" value="beta-carbonic anhydrase, cab"/>
    <property type="match status" value="2"/>
</dbReference>
<evidence type="ECO:0000313" key="10">
    <source>
        <dbReference type="Proteomes" id="UP000657918"/>
    </source>
</evidence>
<comment type="caution">
    <text evidence="9">The sequence shown here is derived from an EMBL/GenBank/DDBJ whole genome shotgun (WGS) entry which is preliminary data.</text>
</comment>
<keyword evidence="5 8" id="KW-0862">Zinc</keyword>
<feature type="binding site" evidence="8">
    <location>
        <position position="107"/>
    </location>
    <ligand>
        <name>Zn(2+)</name>
        <dbReference type="ChEBI" id="CHEBI:29105"/>
    </ligand>
</feature>
<dbReference type="GO" id="GO:0008270">
    <property type="term" value="F:zinc ion binding"/>
    <property type="evidence" value="ECO:0007669"/>
    <property type="project" value="InterPro"/>
</dbReference>
<evidence type="ECO:0000256" key="3">
    <source>
        <dbReference type="ARBA" id="ARBA00012925"/>
    </source>
</evidence>
<dbReference type="AlphaFoldDB" id="A0A835JCD8"/>
<evidence type="ECO:0000313" key="9">
    <source>
        <dbReference type="EMBL" id="KAF9667860.1"/>
    </source>
</evidence>
<dbReference type="SMART" id="SM00947">
    <property type="entry name" value="Pro_CA"/>
    <property type="match status" value="2"/>
</dbReference>
<evidence type="ECO:0000256" key="6">
    <source>
        <dbReference type="ARBA" id="ARBA00023239"/>
    </source>
</evidence>
<comment type="function">
    <text evidence="1">Reversible hydration of carbon dioxide.</text>
</comment>
<evidence type="ECO:0000256" key="5">
    <source>
        <dbReference type="ARBA" id="ARBA00022833"/>
    </source>
</evidence>
<reference evidence="9 10" key="1">
    <citation type="submission" date="2020-10" db="EMBL/GenBank/DDBJ databases">
        <title>Plant Genome Project.</title>
        <authorList>
            <person name="Zhang R.-G."/>
        </authorList>
    </citation>
    <scope>NUCLEOTIDE SEQUENCE [LARGE SCALE GENOMIC DNA]</scope>
    <source>
        <strain evidence="9">FAFU-HL-1</strain>
        <tissue evidence="9">Leaf</tissue>
    </source>
</reference>
<feature type="binding site" evidence="8">
    <location>
        <position position="165"/>
    </location>
    <ligand>
        <name>Zn(2+)</name>
        <dbReference type="ChEBI" id="CHEBI:29105"/>
    </ligand>
</feature>
<dbReference type="PANTHER" id="PTHR11002:SF45">
    <property type="entry name" value="CARBONIC ANHYDRASE"/>
    <property type="match status" value="1"/>
</dbReference>
<dbReference type="EC" id="4.2.1.1" evidence="3"/>
<dbReference type="GO" id="GO:0004089">
    <property type="term" value="F:carbonate dehydratase activity"/>
    <property type="evidence" value="ECO:0007669"/>
    <property type="project" value="UniProtKB-EC"/>
</dbReference>
<dbReference type="OrthoDB" id="10248475at2759"/>
<dbReference type="FunFam" id="3.40.1050.10:FF:000003">
    <property type="entry name" value="Carbonic anhydrase"/>
    <property type="match status" value="1"/>
</dbReference>
<dbReference type="InterPro" id="IPR045066">
    <property type="entry name" value="Beta_CA_cladeB"/>
</dbReference>
<keyword evidence="8" id="KW-0479">Metal-binding</keyword>
<dbReference type="GO" id="GO:0015976">
    <property type="term" value="P:carbon utilization"/>
    <property type="evidence" value="ECO:0007669"/>
    <property type="project" value="InterPro"/>
</dbReference>
<dbReference type="Proteomes" id="UP000657918">
    <property type="component" value="Unassembled WGS sequence"/>
</dbReference>
<feature type="binding site" evidence="8">
    <location>
        <position position="105"/>
    </location>
    <ligand>
        <name>Zn(2+)</name>
        <dbReference type="ChEBI" id="CHEBI:29105"/>
    </ligand>
</feature>
<keyword evidence="6" id="KW-0456">Lyase</keyword>
<dbReference type="PANTHER" id="PTHR11002">
    <property type="entry name" value="CARBONIC ANHYDRASE"/>
    <property type="match status" value="1"/>
</dbReference>
<feature type="binding site" evidence="8">
    <location>
        <position position="168"/>
    </location>
    <ligand>
        <name>Zn(2+)</name>
        <dbReference type="ChEBI" id="CHEBI:29105"/>
    </ligand>
</feature>
<comment type="catalytic activity">
    <reaction evidence="7">
        <text>hydrogencarbonate + H(+) = CO2 + H2O</text>
        <dbReference type="Rhea" id="RHEA:10748"/>
        <dbReference type="ChEBI" id="CHEBI:15377"/>
        <dbReference type="ChEBI" id="CHEBI:15378"/>
        <dbReference type="ChEBI" id="CHEBI:16526"/>
        <dbReference type="ChEBI" id="CHEBI:17544"/>
        <dbReference type="EC" id="4.2.1.1"/>
    </reaction>
</comment>
<dbReference type="InterPro" id="IPR015892">
    <property type="entry name" value="Carbonic_anhydrase_CS"/>
</dbReference>
<evidence type="ECO:0000256" key="8">
    <source>
        <dbReference type="PIRSR" id="PIRSR601765-1"/>
    </source>
</evidence>
<dbReference type="CDD" id="cd00884">
    <property type="entry name" value="beta_CA_cladeB"/>
    <property type="match status" value="1"/>
</dbReference>
<dbReference type="Gene3D" id="3.40.1050.10">
    <property type="entry name" value="Carbonic anhydrase"/>
    <property type="match status" value="2"/>
</dbReference>
<gene>
    <name evidence="9" type="ORF">SADUNF_Sadunf15G0067200</name>
</gene>
<organism evidence="9 10">
    <name type="scientific">Salix dunnii</name>
    <dbReference type="NCBI Taxonomy" id="1413687"/>
    <lineage>
        <taxon>Eukaryota</taxon>
        <taxon>Viridiplantae</taxon>
        <taxon>Streptophyta</taxon>
        <taxon>Embryophyta</taxon>
        <taxon>Tracheophyta</taxon>
        <taxon>Spermatophyta</taxon>
        <taxon>Magnoliopsida</taxon>
        <taxon>eudicotyledons</taxon>
        <taxon>Gunneridae</taxon>
        <taxon>Pentapetalae</taxon>
        <taxon>rosids</taxon>
        <taxon>fabids</taxon>
        <taxon>Malpighiales</taxon>
        <taxon>Salicaceae</taxon>
        <taxon>Saliceae</taxon>
        <taxon>Salix</taxon>
    </lineage>
</organism>
<comment type="similarity">
    <text evidence="2">Belongs to the beta-class carbonic anhydrase family.</text>
</comment>
<protein>
    <recommendedName>
        <fullName evidence="3">carbonic anhydrase</fullName>
        <ecNumber evidence="3">4.2.1.1</ecNumber>
    </recommendedName>
</protein>
<comment type="cofactor">
    <cofactor evidence="8">
        <name>Zn(2+)</name>
        <dbReference type="ChEBI" id="CHEBI:29105"/>
    </cofactor>
    <text evidence="8">Binds 1 zinc ion per subunit.</text>
</comment>
<evidence type="ECO:0000256" key="7">
    <source>
        <dbReference type="ARBA" id="ARBA00048348"/>
    </source>
</evidence>
<dbReference type="InterPro" id="IPR036874">
    <property type="entry name" value="Carbonic_anhydrase_sf"/>
</dbReference>
<evidence type="ECO:0000256" key="4">
    <source>
        <dbReference type="ARBA" id="ARBA00022799"/>
    </source>
</evidence>
<dbReference type="PROSITE" id="PS00705">
    <property type="entry name" value="PROK_CO2_ANHYDRASE_2"/>
    <property type="match status" value="1"/>
</dbReference>
<name>A0A835JCD8_9ROSI</name>
<accession>A0A835JCD8</accession>